<dbReference type="eggNOG" id="ENOG502TCE5">
    <property type="taxonomic scope" value="Eukaryota"/>
</dbReference>
<protein>
    <submittedName>
        <fullName evidence="1">Uncharacterized protein</fullName>
    </submittedName>
</protein>
<organism evidence="1 2">
    <name type="scientific">Drosophila yakuba</name>
    <name type="common">Fruit fly</name>
    <dbReference type="NCBI Taxonomy" id="7245"/>
    <lineage>
        <taxon>Eukaryota</taxon>
        <taxon>Metazoa</taxon>
        <taxon>Ecdysozoa</taxon>
        <taxon>Arthropoda</taxon>
        <taxon>Hexapoda</taxon>
        <taxon>Insecta</taxon>
        <taxon>Pterygota</taxon>
        <taxon>Neoptera</taxon>
        <taxon>Endopterygota</taxon>
        <taxon>Diptera</taxon>
        <taxon>Brachycera</taxon>
        <taxon>Muscomorpha</taxon>
        <taxon>Ephydroidea</taxon>
        <taxon>Drosophilidae</taxon>
        <taxon>Drosophila</taxon>
        <taxon>Sophophora</taxon>
    </lineage>
</organism>
<evidence type="ECO:0000313" key="1">
    <source>
        <dbReference type="EMBL" id="EDW94515.2"/>
    </source>
</evidence>
<reference evidence="1 2" key="1">
    <citation type="journal article" date="2007" name="Nature">
        <title>Evolution of genes and genomes on the Drosophila phylogeny.</title>
        <authorList>
            <consortium name="Drosophila 12 Genomes Consortium"/>
            <person name="Clark A.G."/>
            <person name="Eisen M.B."/>
            <person name="Smith D.R."/>
            <person name="Bergman C.M."/>
            <person name="Oliver B."/>
            <person name="Markow T.A."/>
            <person name="Kaufman T.C."/>
            <person name="Kellis M."/>
            <person name="Gelbart W."/>
            <person name="Iyer V.N."/>
            <person name="Pollard D.A."/>
            <person name="Sackton T.B."/>
            <person name="Larracuente A.M."/>
            <person name="Singh N.D."/>
            <person name="Abad J.P."/>
            <person name="Abt D.N."/>
            <person name="Adryan B."/>
            <person name="Aguade M."/>
            <person name="Akashi H."/>
            <person name="Anderson W.W."/>
            <person name="Aquadro C.F."/>
            <person name="Ardell D.H."/>
            <person name="Arguello R."/>
            <person name="Artieri C.G."/>
            <person name="Barbash D.A."/>
            <person name="Barker D."/>
            <person name="Barsanti P."/>
            <person name="Batterham P."/>
            <person name="Batzoglou S."/>
            <person name="Begun D."/>
            <person name="Bhutkar A."/>
            <person name="Blanco E."/>
            <person name="Bosak S.A."/>
            <person name="Bradley R.K."/>
            <person name="Brand A.D."/>
            <person name="Brent M.R."/>
            <person name="Brooks A.N."/>
            <person name="Brown R.H."/>
            <person name="Butlin R.K."/>
            <person name="Caggese C."/>
            <person name="Calvi B.R."/>
            <person name="Bernardo de Carvalho A."/>
            <person name="Caspi A."/>
            <person name="Castrezana S."/>
            <person name="Celniker S.E."/>
            <person name="Chang J.L."/>
            <person name="Chapple C."/>
            <person name="Chatterji S."/>
            <person name="Chinwalla A."/>
            <person name="Civetta A."/>
            <person name="Clifton S.W."/>
            <person name="Comeron J.M."/>
            <person name="Costello J.C."/>
            <person name="Coyne J.A."/>
            <person name="Daub J."/>
            <person name="David R.G."/>
            <person name="Delcher A.L."/>
            <person name="Delehaunty K."/>
            <person name="Do C.B."/>
            <person name="Ebling H."/>
            <person name="Edwards K."/>
            <person name="Eickbush T."/>
            <person name="Evans J.D."/>
            <person name="Filipski A."/>
            <person name="Findeiss S."/>
            <person name="Freyhult E."/>
            <person name="Fulton L."/>
            <person name="Fulton R."/>
            <person name="Garcia A.C."/>
            <person name="Gardiner A."/>
            <person name="Garfield D.A."/>
            <person name="Garvin B.E."/>
            <person name="Gibson G."/>
            <person name="Gilbert D."/>
            <person name="Gnerre S."/>
            <person name="Godfrey J."/>
            <person name="Good R."/>
            <person name="Gotea V."/>
            <person name="Gravely B."/>
            <person name="Greenberg A.J."/>
            <person name="Griffiths-Jones S."/>
            <person name="Gross S."/>
            <person name="Guigo R."/>
            <person name="Gustafson E.A."/>
            <person name="Haerty W."/>
            <person name="Hahn M.W."/>
            <person name="Halligan D.L."/>
            <person name="Halpern A.L."/>
            <person name="Halter G.M."/>
            <person name="Han M.V."/>
            <person name="Heger A."/>
            <person name="Hillier L."/>
            <person name="Hinrichs A.S."/>
            <person name="Holmes I."/>
            <person name="Hoskins R.A."/>
            <person name="Hubisz M.J."/>
            <person name="Hultmark D."/>
            <person name="Huntley M.A."/>
            <person name="Jaffe D.B."/>
            <person name="Jagadeeshan S."/>
            <person name="Jeck W.R."/>
            <person name="Johnson J."/>
            <person name="Jones C.D."/>
            <person name="Jordan W.C."/>
            <person name="Karpen G.H."/>
            <person name="Kataoka E."/>
            <person name="Keightley P.D."/>
            <person name="Kheradpour P."/>
            <person name="Kirkness E.F."/>
            <person name="Koerich L.B."/>
            <person name="Kristiansen K."/>
            <person name="Kudrna D."/>
            <person name="Kulathinal R.J."/>
            <person name="Kumar S."/>
            <person name="Kwok R."/>
            <person name="Lander E."/>
            <person name="Langley C.H."/>
            <person name="Lapoint R."/>
            <person name="Lazzaro B.P."/>
            <person name="Lee S.J."/>
            <person name="Levesque L."/>
            <person name="Li R."/>
            <person name="Lin C.F."/>
            <person name="Lin M.F."/>
            <person name="Lindblad-Toh K."/>
            <person name="Llopart A."/>
            <person name="Long M."/>
            <person name="Low L."/>
            <person name="Lozovsky E."/>
            <person name="Lu J."/>
            <person name="Luo M."/>
            <person name="Machado C.A."/>
            <person name="Makalowski W."/>
            <person name="Marzo M."/>
            <person name="Matsuda M."/>
            <person name="Matzkin L."/>
            <person name="McAllister B."/>
            <person name="McBride C.S."/>
            <person name="McKernan B."/>
            <person name="McKernan K."/>
            <person name="Mendez-Lago M."/>
            <person name="Minx P."/>
            <person name="Mollenhauer M.U."/>
            <person name="Montooth K."/>
            <person name="Mount S.M."/>
            <person name="Mu X."/>
            <person name="Myers E."/>
            <person name="Negre B."/>
            <person name="Newfeld S."/>
            <person name="Nielsen R."/>
            <person name="Noor M.A."/>
            <person name="O'Grady P."/>
            <person name="Pachter L."/>
            <person name="Papaceit M."/>
            <person name="Parisi M.J."/>
            <person name="Parisi M."/>
            <person name="Parts L."/>
            <person name="Pedersen J.S."/>
            <person name="Pesole G."/>
            <person name="Phillippy A.M."/>
            <person name="Ponting C.P."/>
            <person name="Pop M."/>
            <person name="Porcelli D."/>
            <person name="Powell J.R."/>
            <person name="Prohaska S."/>
            <person name="Pruitt K."/>
            <person name="Puig M."/>
            <person name="Quesneville H."/>
            <person name="Ram K.R."/>
            <person name="Rand D."/>
            <person name="Rasmussen M.D."/>
            <person name="Reed L.K."/>
            <person name="Reenan R."/>
            <person name="Reily A."/>
            <person name="Remington K.A."/>
            <person name="Rieger T.T."/>
            <person name="Ritchie M.G."/>
            <person name="Robin C."/>
            <person name="Rogers Y.H."/>
            <person name="Rohde C."/>
            <person name="Rozas J."/>
            <person name="Rubenfield M.J."/>
            <person name="Ruiz A."/>
            <person name="Russo S."/>
            <person name="Salzberg S.L."/>
            <person name="Sanchez-Gracia A."/>
            <person name="Saranga D.J."/>
            <person name="Sato H."/>
            <person name="Schaeffer S.W."/>
            <person name="Schatz M.C."/>
            <person name="Schlenke T."/>
            <person name="Schwartz R."/>
            <person name="Segarra C."/>
            <person name="Singh R.S."/>
            <person name="Sirot L."/>
            <person name="Sirota M."/>
            <person name="Sisneros N.B."/>
            <person name="Smith C.D."/>
            <person name="Smith T.F."/>
            <person name="Spieth J."/>
            <person name="Stage D.E."/>
            <person name="Stark A."/>
            <person name="Stephan W."/>
            <person name="Strausberg R.L."/>
            <person name="Strempel S."/>
            <person name="Sturgill D."/>
            <person name="Sutton G."/>
            <person name="Sutton G.G."/>
            <person name="Tao W."/>
            <person name="Teichmann S."/>
            <person name="Tobari Y.N."/>
            <person name="Tomimura Y."/>
            <person name="Tsolas J.M."/>
            <person name="Valente V.L."/>
            <person name="Venter E."/>
            <person name="Venter J.C."/>
            <person name="Vicario S."/>
            <person name="Vieira F.G."/>
            <person name="Vilella A.J."/>
            <person name="Villasante A."/>
            <person name="Walenz B."/>
            <person name="Wang J."/>
            <person name="Wasserman M."/>
            <person name="Watts T."/>
            <person name="Wilson D."/>
            <person name="Wilson R.K."/>
            <person name="Wing R.A."/>
            <person name="Wolfner M.F."/>
            <person name="Wong A."/>
            <person name="Wong G.K."/>
            <person name="Wu C.I."/>
            <person name="Wu G."/>
            <person name="Yamamoto D."/>
            <person name="Yang H.P."/>
            <person name="Yang S.P."/>
            <person name="Yorke J.A."/>
            <person name="Yoshida K."/>
            <person name="Zdobnov E."/>
            <person name="Zhang P."/>
            <person name="Zhang Y."/>
            <person name="Zimin A.V."/>
            <person name="Baldwin J."/>
            <person name="Abdouelleil A."/>
            <person name="Abdulkadir J."/>
            <person name="Abebe A."/>
            <person name="Abera B."/>
            <person name="Abreu J."/>
            <person name="Acer S.C."/>
            <person name="Aftuck L."/>
            <person name="Alexander A."/>
            <person name="An P."/>
            <person name="Anderson E."/>
            <person name="Anderson S."/>
            <person name="Arachi H."/>
            <person name="Azer M."/>
            <person name="Bachantsang P."/>
            <person name="Barry A."/>
            <person name="Bayul T."/>
            <person name="Berlin A."/>
            <person name="Bessette D."/>
            <person name="Bloom T."/>
            <person name="Blye J."/>
            <person name="Boguslavskiy L."/>
            <person name="Bonnet C."/>
            <person name="Boukhgalter B."/>
            <person name="Bourzgui I."/>
            <person name="Brown A."/>
            <person name="Cahill P."/>
            <person name="Channer S."/>
            <person name="Cheshatsang Y."/>
            <person name="Chuda L."/>
            <person name="Citroen M."/>
            <person name="Collymore A."/>
            <person name="Cooke P."/>
            <person name="Costello M."/>
            <person name="D'Aco K."/>
            <person name="Daza R."/>
            <person name="De Haan G."/>
            <person name="DeGray S."/>
            <person name="DeMaso C."/>
            <person name="Dhargay N."/>
            <person name="Dooley K."/>
            <person name="Dooley E."/>
            <person name="Doricent M."/>
            <person name="Dorje P."/>
            <person name="Dorjee K."/>
            <person name="Dupes A."/>
            <person name="Elong R."/>
            <person name="Falk J."/>
            <person name="Farina A."/>
            <person name="Faro S."/>
            <person name="Ferguson D."/>
            <person name="Fisher S."/>
            <person name="Foley C.D."/>
            <person name="Franke A."/>
            <person name="Friedrich D."/>
            <person name="Gadbois L."/>
            <person name="Gearin G."/>
            <person name="Gearin C.R."/>
            <person name="Giannoukos G."/>
            <person name="Goode T."/>
            <person name="Graham J."/>
            <person name="Grandbois E."/>
            <person name="Grewal S."/>
            <person name="Gyaltsen K."/>
            <person name="Hafez N."/>
            <person name="Hagos B."/>
            <person name="Hall J."/>
            <person name="Henson C."/>
            <person name="Hollinger A."/>
            <person name="Honan T."/>
            <person name="Huard M.D."/>
            <person name="Hughes L."/>
            <person name="Hurhula B."/>
            <person name="Husby M.E."/>
            <person name="Kamat A."/>
            <person name="Kanga B."/>
            <person name="Kashin S."/>
            <person name="Khazanovich D."/>
            <person name="Kisner P."/>
            <person name="Lance K."/>
            <person name="Lara M."/>
            <person name="Lee W."/>
            <person name="Lennon N."/>
            <person name="Letendre F."/>
            <person name="LeVine R."/>
            <person name="Lipovsky A."/>
            <person name="Liu X."/>
            <person name="Liu J."/>
            <person name="Liu S."/>
            <person name="Lokyitsang T."/>
            <person name="Lokyitsang Y."/>
            <person name="Lubonja R."/>
            <person name="Lui A."/>
            <person name="MacDonald P."/>
            <person name="Magnisalis V."/>
            <person name="Maru K."/>
            <person name="Matthews C."/>
            <person name="McCusker W."/>
            <person name="McDonough S."/>
            <person name="Mehta T."/>
            <person name="Meldrim J."/>
            <person name="Meneus L."/>
            <person name="Mihai O."/>
            <person name="Mihalev A."/>
            <person name="Mihova T."/>
            <person name="Mittelman R."/>
            <person name="Mlenga V."/>
            <person name="Montmayeur A."/>
            <person name="Mulrain L."/>
            <person name="Navidi A."/>
            <person name="Naylor J."/>
            <person name="Negash T."/>
            <person name="Nguyen T."/>
            <person name="Nguyen N."/>
            <person name="Nicol R."/>
            <person name="Norbu C."/>
            <person name="Norbu N."/>
            <person name="Novod N."/>
            <person name="O'Neill B."/>
            <person name="Osman S."/>
            <person name="Markiewicz E."/>
            <person name="Oyono O.L."/>
            <person name="Patti C."/>
            <person name="Phunkhang P."/>
            <person name="Pierre F."/>
            <person name="Priest M."/>
            <person name="Raghuraman S."/>
            <person name="Rege F."/>
            <person name="Reyes R."/>
            <person name="Rise C."/>
            <person name="Rogov P."/>
            <person name="Ross K."/>
            <person name="Ryan E."/>
            <person name="Settipalli S."/>
            <person name="Shea T."/>
            <person name="Sherpa N."/>
            <person name="Shi L."/>
            <person name="Shih D."/>
            <person name="Sparrow T."/>
            <person name="Spaulding J."/>
            <person name="Stalker J."/>
            <person name="Stange-Thomann N."/>
            <person name="Stavropoulos S."/>
            <person name="Stone C."/>
            <person name="Strader C."/>
            <person name="Tesfaye S."/>
            <person name="Thomson T."/>
            <person name="Thoulutsang Y."/>
            <person name="Thoulutsang D."/>
            <person name="Topham K."/>
            <person name="Topping I."/>
            <person name="Tsamla T."/>
            <person name="Vassiliev H."/>
            <person name="Vo A."/>
            <person name="Wangchuk T."/>
            <person name="Wangdi T."/>
            <person name="Weiand M."/>
            <person name="Wilkinson J."/>
            <person name="Wilson A."/>
            <person name="Yadav S."/>
            <person name="Young G."/>
            <person name="Yu Q."/>
            <person name="Zembek L."/>
            <person name="Zhong D."/>
            <person name="Zimmer A."/>
            <person name="Zwirko Z."/>
            <person name="Jaffe D.B."/>
            <person name="Alvarez P."/>
            <person name="Brockman W."/>
            <person name="Butler J."/>
            <person name="Chin C."/>
            <person name="Gnerre S."/>
            <person name="Grabherr M."/>
            <person name="Kleber M."/>
            <person name="Mauceli E."/>
            <person name="MacCallum I."/>
        </authorList>
    </citation>
    <scope>NUCLEOTIDE SEQUENCE [LARGE SCALE GENOMIC DNA]</scope>
    <source>
        <strain evidence="2">Tai18E2 / Tucson 14021-0261.01</strain>
    </source>
</reference>
<accession>B4PIF8</accession>
<reference evidence="1 2" key="2">
    <citation type="journal article" date="2007" name="PLoS Biol.">
        <title>Principles of genome evolution in the Drosophila melanogaster species group.</title>
        <authorList>
            <person name="Ranz J.M."/>
            <person name="Maurin D."/>
            <person name="Chan Y.S."/>
            <person name="von Grotthuss M."/>
            <person name="Hillier L.W."/>
            <person name="Roote J."/>
            <person name="Ashburner M."/>
            <person name="Bergman C.M."/>
        </authorList>
    </citation>
    <scope>NUCLEOTIDE SEQUENCE [LARGE SCALE GENOMIC DNA]</scope>
    <source>
        <strain evidence="2">Tai18E2 / Tucson 14021-0261.01</strain>
    </source>
</reference>
<dbReference type="Proteomes" id="UP000002282">
    <property type="component" value="Chromosome 3L"/>
</dbReference>
<evidence type="ECO:0000313" key="2">
    <source>
        <dbReference type="Proteomes" id="UP000002282"/>
    </source>
</evidence>
<dbReference type="EMBL" id="CM000159">
    <property type="protein sequence ID" value="EDW94515.2"/>
    <property type="molecule type" value="Genomic_DNA"/>
</dbReference>
<dbReference type="OrthoDB" id="7827302at2759"/>
<proteinExistence type="predicted"/>
<keyword evidence="2" id="KW-1185">Reference proteome</keyword>
<gene>
    <name evidence="1" type="primary">Dyak\GE20011</name>
    <name evidence="1" type="synonym">dyak_GLEANR_3861</name>
    <name evidence="1" type="synonym">GE20011</name>
    <name evidence="1" type="ORF">Dyak_GE20011</name>
</gene>
<name>B4PIF8_DROYA</name>
<sequence length="149" mass="17248">MMLLQTEFIKIDDALDICCSMEEDLYECLSTVQDMNRKYNAPGRYIISMEPFAEDFPLSSSKSTDLDATSMRSCDSELDMLSQLYGARSAQELDESYVEVRYKFIKLKRDIEGTFTHFLRIVDCADRQEKISHRMVKGSQNGKIRQCSH</sequence>
<dbReference type="KEGG" id="dya:Dyak_GE20011"/>
<dbReference type="AlphaFoldDB" id="B4PIF8"/>
<dbReference type="HOGENOM" id="CLU_1679751_0_0_1"/>